<dbReference type="AlphaFoldDB" id="A0AAN9INA3"/>
<evidence type="ECO:0000313" key="2">
    <source>
        <dbReference type="EMBL" id="KAK7283126.1"/>
    </source>
</evidence>
<dbReference type="Proteomes" id="UP001372338">
    <property type="component" value="Unassembled WGS sequence"/>
</dbReference>
<dbReference type="GO" id="GO:0051082">
    <property type="term" value="F:unfolded protein binding"/>
    <property type="evidence" value="ECO:0007669"/>
    <property type="project" value="TreeGrafter"/>
</dbReference>
<dbReference type="GO" id="GO:0036503">
    <property type="term" value="P:ERAD pathway"/>
    <property type="evidence" value="ECO:0007669"/>
    <property type="project" value="TreeGrafter"/>
</dbReference>
<dbReference type="InterPro" id="IPR040694">
    <property type="entry name" value="UGGT_TRXL_2"/>
</dbReference>
<dbReference type="Pfam" id="PF18401">
    <property type="entry name" value="Thioredoxin_13"/>
    <property type="match status" value="1"/>
</dbReference>
<comment type="caution">
    <text evidence="2">The sequence shown here is derived from an EMBL/GenBank/DDBJ whole genome shotgun (WGS) entry which is preliminary data.</text>
</comment>
<name>A0AAN9INA3_CROPI</name>
<dbReference type="EMBL" id="JAYWIO010000002">
    <property type="protein sequence ID" value="KAK7283126.1"/>
    <property type="molecule type" value="Genomic_DNA"/>
</dbReference>
<sequence>MTEAKNRELVGHIGTFLDQPMEIDLGHQTVQRIVHASDPLQSMQEINQNFPSTVSSLSRMKVDDSLRDEIMANQRMIPPGKSLMALNGALLNVEDIDLYL</sequence>
<proteinExistence type="predicted"/>
<keyword evidence="3" id="KW-1185">Reference proteome</keyword>
<gene>
    <name evidence="2" type="ORF">RIF29_12431</name>
</gene>
<feature type="domain" description="UGGT thioredoxin-like" evidence="1">
    <location>
        <begin position="24"/>
        <end position="99"/>
    </location>
</feature>
<dbReference type="GO" id="GO:0018279">
    <property type="term" value="P:protein N-linked glycosylation via asparagine"/>
    <property type="evidence" value="ECO:0007669"/>
    <property type="project" value="TreeGrafter"/>
</dbReference>
<protein>
    <recommendedName>
        <fullName evidence="1">UGGT thioredoxin-like domain-containing protein</fullName>
    </recommendedName>
</protein>
<accession>A0AAN9INA3</accession>
<evidence type="ECO:0000259" key="1">
    <source>
        <dbReference type="Pfam" id="PF18401"/>
    </source>
</evidence>
<evidence type="ECO:0000313" key="3">
    <source>
        <dbReference type="Proteomes" id="UP001372338"/>
    </source>
</evidence>
<dbReference type="PANTHER" id="PTHR11226:SF0">
    <property type="entry name" value="UDP-GLUCOSE:GLYCOPROTEIN GLUCOSYLTRANSFERASE"/>
    <property type="match status" value="1"/>
</dbReference>
<dbReference type="InterPro" id="IPR009448">
    <property type="entry name" value="UDP-g_GGtrans"/>
</dbReference>
<dbReference type="PANTHER" id="PTHR11226">
    <property type="entry name" value="UDP-GLUCOSE GLYCOPROTEIN:GLUCOSYLTRANSFERASE"/>
    <property type="match status" value="1"/>
</dbReference>
<organism evidence="2 3">
    <name type="scientific">Crotalaria pallida</name>
    <name type="common">Smooth rattlebox</name>
    <name type="synonym">Crotalaria striata</name>
    <dbReference type="NCBI Taxonomy" id="3830"/>
    <lineage>
        <taxon>Eukaryota</taxon>
        <taxon>Viridiplantae</taxon>
        <taxon>Streptophyta</taxon>
        <taxon>Embryophyta</taxon>
        <taxon>Tracheophyta</taxon>
        <taxon>Spermatophyta</taxon>
        <taxon>Magnoliopsida</taxon>
        <taxon>eudicotyledons</taxon>
        <taxon>Gunneridae</taxon>
        <taxon>Pentapetalae</taxon>
        <taxon>rosids</taxon>
        <taxon>fabids</taxon>
        <taxon>Fabales</taxon>
        <taxon>Fabaceae</taxon>
        <taxon>Papilionoideae</taxon>
        <taxon>50 kb inversion clade</taxon>
        <taxon>genistoids sensu lato</taxon>
        <taxon>core genistoids</taxon>
        <taxon>Crotalarieae</taxon>
        <taxon>Crotalaria</taxon>
    </lineage>
</organism>
<dbReference type="GO" id="GO:0003980">
    <property type="term" value="F:UDP-glucose:glycoprotein glucosyltransferase activity"/>
    <property type="evidence" value="ECO:0007669"/>
    <property type="project" value="InterPro"/>
</dbReference>
<dbReference type="GO" id="GO:0005783">
    <property type="term" value="C:endoplasmic reticulum"/>
    <property type="evidence" value="ECO:0007669"/>
    <property type="project" value="TreeGrafter"/>
</dbReference>
<reference evidence="2 3" key="1">
    <citation type="submission" date="2024-01" db="EMBL/GenBank/DDBJ databases">
        <title>The genomes of 5 underutilized Papilionoideae crops provide insights into root nodulation and disease resistanc.</title>
        <authorList>
            <person name="Yuan L."/>
        </authorList>
    </citation>
    <scope>NUCLEOTIDE SEQUENCE [LARGE SCALE GENOMIC DNA]</scope>
    <source>
        <strain evidence="2">ZHUSHIDOU_FW_LH</strain>
        <tissue evidence="2">Leaf</tissue>
    </source>
</reference>